<feature type="region of interest" description="Disordered" evidence="5">
    <location>
        <begin position="993"/>
        <end position="1016"/>
    </location>
</feature>
<protein>
    <submittedName>
        <fullName evidence="8">Tn3 family transposase</fullName>
    </submittedName>
</protein>
<keyword evidence="9" id="KW-1185">Reference proteome</keyword>
<dbReference type="RefSeq" id="WP_220165272.1">
    <property type="nucleotide sequence ID" value="NZ_JAIBOA010000005.1"/>
</dbReference>
<dbReference type="NCBIfam" id="NF033527">
    <property type="entry name" value="transpos_Tn3"/>
    <property type="match status" value="1"/>
</dbReference>
<dbReference type="InterPro" id="IPR002513">
    <property type="entry name" value="Tn3_Tnp_DDE_dom"/>
</dbReference>
<feature type="domain" description="Tn3 transposase DDE" evidence="6">
    <location>
        <begin position="600"/>
        <end position="988"/>
    </location>
</feature>
<evidence type="ECO:0000313" key="9">
    <source>
        <dbReference type="Proteomes" id="UP000774570"/>
    </source>
</evidence>
<name>A0ABS7FQH1_9ACTN</name>
<comment type="caution">
    <text evidence="8">The sequence shown here is derived from an EMBL/GenBank/DDBJ whole genome shotgun (WGS) entry which is preliminary data.</text>
</comment>
<sequence>MPVEFLSDGEAAAYGRFAGVPPRAELERFFFLDDADRALVAGRRGPHNRLGWALQVTTARFVGRFLPDPLEVPEEVVVYLAEQLGIEDVSQVKRYAERRATPFEHQEEIRKAYGLREFGAVEAEFTAWVDARAWSTGDGKKTIFHDGVVWLRERKVLLPGVTTLARLVARVRDDATERLYDALFYVMTPRQRAVMELLLEVPDDRRVSDLERWRQGPSVPSGRSMERALDRAAEILSVGAGGLTIPPEVPYRRLVDLARYGMQATATLLRRHGPSRQLATLLATVIYLEGKAVDDCLDLLDVLMTTELIGKAETATSRERARQHPKLAKHSATLATAIDTLLETLEYGEDLRLDQLMESIDAIVPRRQLREAADAVLEMVPPPGADPDGEVRAQLAAKISTVSGFLKTLTTVIEFGATTEADRVLAAMKELPRLLDGRKKKVLQTDVDAALVTGSWQRLVFKTMPNGSTVDKNAYAMCVLTQFHKHLRRRDIYSQVSARWKDPRGQLLDGHKWEAAKGPALTDLSLPEDPGQLLAEHALVLHQALRDVGSRLCEEGVGVSVDEDGRLHVAALAALPEPPSLVDLRKRVSDMLPRVDLPELLLETMERYPRFTEAFSSADGGESKLADFTTSVAACLTSQALNIGYAPVVKPGPPALERARLSHIAQNYLSAETYTLANGPLIDAQGQIGFASALGGGLVAAIDGMRFVVPVPSIYTRPNKKYFGRRRGVTWLNMINDQGAGLGAKVVTGTVRDSLHMIDVAFRRDGGARPEVLVTDTGSYSDIVFGLVHLLGMQYRPALADIPDQKGWRIQNTDYGPLNRFARGKVDLDKIVRHWPDILRVVVSIYTGEVRAHDVLRMIQRDGNPTRLGDAIAHYGRIFKTLHILTYAVEEPYRRDIKGVRNLQEGRHALASRIFHGKKGELYQRYHKGMEDQLGALGLVLNCVTLWNTFYIDAALDQLKAQGYPVQDADVARLSPFVRKHINVTGTYSFTRPDLGPTGVRPLRDPDQPDGNEDHS</sequence>
<dbReference type="InterPro" id="IPR025296">
    <property type="entry name" value="DUF4158"/>
</dbReference>
<proteinExistence type="inferred from homology"/>
<organism evidence="8 9">
    <name type="scientific">Actinomadura parmotrematis</name>
    <dbReference type="NCBI Taxonomy" id="2864039"/>
    <lineage>
        <taxon>Bacteria</taxon>
        <taxon>Bacillati</taxon>
        <taxon>Actinomycetota</taxon>
        <taxon>Actinomycetes</taxon>
        <taxon>Streptosporangiales</taxon>
        <taxon>Thermomonosporaceae</taxon>
        <taxon>Actinomadura</taxon>
    </lineage>
</organism>
<evidence type="ECO:0000259" key="7">
    <source>
        <dbReference type="Pfam" id="PF13700"/>
    </source>
</evidence>
<feature type="domain" description="DUF4158" evidence="7">
    <location>
        <begin position="5"/>
        <end position="171"/>
    </location>
</feature>
<evidence type="ECO:0000256" key="1">
    <source>
        <dbReference type="ARBA" id="ARBA00009402"/>
    </source>
</evidence>
<evidence type="ECO:0000256" key="2">
    <source>
        <dbReference type="ARBA" id="ARBA00022578"/>
    </source>
</evidence>
<keyword evidence="3" id="KW-0238">DNA-binding</keyword>
<evidence type="ECO:0000313" key="8">
    <source>
        <dbReference type="EMBL" id="MBW8482611.1"/>
    </source>
</evidence>
<dbReference type="Pfam" id="PF01526">
    <property type="entry name" value="DDE_Tnp_Tn3"/>
    <property type="match status" value="1"/>
</dbReference>
<keyword evidence="4" id="KW-0233">DNA recombination</keyword>
<comment type="similarity">
    <text evidence="1">Belongs to the transposase 7 family.</text>
</comment>
<dbReference type="Proteomes" id="UP000774570">
    <property type="component" value="Unassembled WGS sequence"/>
</dbReference>
<feature type="compositionally biased region" description="Basic and acidic residues" evidence="5">
    <location>
        <begin position="1002"/>
        <end position="1016"/>
    </location>
</feature>
<evidence type="ECO:0000256" key="3">
    <source>
        <dbReference type="ARBA" id="ARBA00023125"/>
    </source>
</evidence>
<evidence type="ECO:0000259" key="6">
    <source>
        <dbReference type="Pfam" id="PF01526"/>
    </source>
</evidence>
<evidence type="ECO:0000256" key="5">
    <source>
        <dbReference type="SAM" id="MobiDB-lite"/>
    </source>
</evidence>
<evidence type="ECO:0000256" key="4">
    <source>
        <dbReference type="ARBA" id="ARBA00023172"/>
    </source>
</evidence>
<gene>
    <name evidence="8" type="ORF">K1Y72_09560</name>
</gene>
<dbReference type="EMBL" id="JAIBOA010000005">
    <property type="protein sequence ID" value="MBW8482611.1"/>
    <property type="molecule type" value="Genomic_DNA"/>
</dbReference>
<accession>A0ABS7FQH1</accession>
<reference evidence="8 9" key="1">
    <citation type="submission" date="2021-07" db="EMBL/GenBank/DDBJ databases">
        <title>Actinomadura sp. PM05-2 isolated from lichen.</title>
        <authorList>
            <person name="Somphong A."/>
            <person name="Phongsopitanun W."/>
            <person name="Tanasupawat S."/>
            <person name="Peongsungnone V."/>
        </authorList>
    </citation>
    <scope>NUCLEOTIDE SEQUENCE [LARGE SCALE GENOMIC DNA]</scope>
    <source>
        <strain evidence="8 9">PM05-2</strain>
    </source>
</reference>
<dbReference type="Pfam" id="PF13700">
    <property type="entry name" value="DUF4158"/>
    <property type="match status" value="1"/>
</dbReference>
<dbReference type="InterPro" id="IPR047653">
    <property type="entry name" value="Tn3-like_transpos"/>
</dbReference>
<keyword evidence="2" id="KW-0815">Transposition</keyword>